<dbReference type="PROSITE" id="PS51898">
    <property type="entry name" value="TYR_RECOMBINASE"/>
    <property type="match status" value="1"/>
</dbReference>
<dbReference type="PANTHER" id="PTHR30349:SF84">
    <property type="entry name" value="PHAGE-RELATED INTEGRASE"/>
    <property type="match status" value="1"/>
</dbReference>
<reference evidence="4 5" key="2">
    <citation type="journal article" date="2022" name="Arch. Microbiol.">
        <title>Rhodococcus pseudokoreensis sp. nov. isolated from the rhizosphere of young M26 apple rootstocks.</title>
        <authorList>
            <person name="Kampfer P."/>
            <person name="Glaeser S.P."/>
            <person name="Blom J."/>
            <person name="Wolf J."/>
            <person name="Benning S."/>
            <person name="Schloter M."/>
            <person name="Neumann-Schaal M."/>
        </authorList>
    </citation>
    <scope>NUCLEOTIDE SEQUENCE [LARGE SCALE GENOMIC DNA]</scope>
    <source>
        <strain evidence="4 5">R79</strain>
    </source>
</reference>
<feature type="domain" description="Tyr recombinase" evidence="3">
    <location>
        <begin position="181"/>
        <end position="404"/>
    </location>
</feature>
<evidence type="ECO:0000259" key="3">
    <source>
        <dbReference type="PROSITE" id="PS51898"/>
    </source>
</evidence>
<evidence type="ECO:0000256" key="1">
    <source>
        <dbReference type="ARBA" id="ARBA00023125"/>
    </source>
</evidence>
<dbReference type="InterPro" id="IPR002104">
    <property type="entry name" value="Integrase_catalytic"/>
</dbReference>
<name>A0A974WB79_9NOCA</name>
<dbReference type="Pfam" id="PF00589">
    <property type="entry name" value="Phage_integrase"/>
    <property type="match status" value="1"/>
</dbReference>
<dbReference type="CDD" id="cd01189">
    <property type="entry name" value="INT_ICEBs1_C_like"/>
    <property type="match status" value="1"/>
</dbReference>
<dbReference type="RefSeq" id="WP_206010595.1">
    <property type="nucleotide sequence ID" value="NZ_CP070619.1"/>
</dbReference>
<organism evidence="4 5">
    <name type="scientific">Rhodococcus pseudokoreensis</name>
    <dbReference type="NCBI Taxonomy" id="2811421"/>
    <lineage>
        <taxon>Bacteria</taxon>
        <taxon>Bacillati</taxon>
        <taxon>Actinomycetota</taxon>
        <taxon>Actinomycetes</taxon>
        <taxon>Mycobacteriales</taxon>
        <taxon>Nocardiaceae</taxon>
        <taxon>Rhodococcus</taxon>
    </lineage>
</organism>
<dbReference type="InterPro" id="IPR050090">
    <property type="entry name" value="Tyrosine_recombinase_XerCD"/>
</dbReference>
<dbReference type="Gene3D" id="1.10.443.10">
    <property type="entry name" value="Intergrase catalytic core"/>
    <property type="match status" value="1"/>
</dbReference>
<gene>
    <name evidence="4" type="ORF">JWS13_38975</name>
</gene>
<keyword evidence="2" id="KW-0233">DNA recombination</keyword>
<dbReference type="EMBL" id="CP070619">
    <property type="protein sequence ID" value="QSE94162.1"/>
    <property type="molecule type" value="Genomic_DNA"/>
</dbReference>
<sequence>MARPPMPPGTWGHIKRTQVSPGRWYADGRCRAENGRTRRMRRYTPEGVVDKTGAAAERVLIAALRSACESTGDLDGTTTIDELWAAYRVGLVDAGRAPRTLIRYDEVAKFISAQLGGWRLHEVSTQMLETFLRSVAEVNGAGNAKTTRSVLSGMFSMATRLGVVKTNPVRDTKPPTSLKKKPTRALEPEQLAKLLTDLRESTIPCPAVGKGGVPLPSKYRVPTVAEYCASVDLVDVITMFAATGVRTSELIGMTWPNLDLQTKTITLSEKATRVPGVGLALVSRDDDPKNTHRTLALPDFAVTMLRARKLAMPPNAHQVLFPSSAGTIRDADALNVQWRRVRAALGLDWVTGHTFRRTVASLLDESKVGARITADQLGHASPSMTMDKYMSRGKVRPEVAAILDRAVRQTASTADEQQGLAE</sequence>
<dbReference type="InterPro" id="IPR010998">
    <property type="entry name" value="Integrase_recombinase_N"/>
</dbReference>
<keyword evidence="1" id="KW-0238">DNA-binding</keyword>
<accession>A0A974WB79</accession>
<dbReference type="PANTHER" id="PTHR30349">
    <property type="entry name" value="PHAGE INTEGRASE-RELATED"/>
    <property type="match status" value="1"/>
</dbReference>
<dbReference type="Proteomes" id="UP000662986">
    <property type="component" value="Chromosome"/>
</dbReference>
<proteinExistence type="predicted"/>
<dbReference type="InterPro" id="IPR013762">
    <property type="entry name" value="Integrase-like_cat_sf"/>
</dbReference>
<evidence type="ECO:0000256" key="2">
    <source>
        <dbReference type="ARBA" id="ARBA00023172"/>
    </source>
</evidence>
<dbReference type="SUPFAM" id="SSF56349">
    <property type="entry name" value="DNA breaking-rejoining enzymes"/>
    <property type="match status" value="1"/>
</dbReference>
<evidence type="ECO:0000313" key="4">
    <source>
        <dbReference type="EMBL" id="QSE94162.1"/>
    </source>
</evidence>
<evidence type="ECO:0000313" key="5">
    <source>
        <dbReference type="Proteomes" id="UP000662986"/>
    </source>
</evidence>
<protein>
    <submittedName>
        <fullName evidence="4">Site-specific integrase</fullName>
    </submittedName>
</protein>
<reference evidence="4 5" key="1">
    <citation type="journal article" date="2021" name="Microbiol. Resour. Announc.">
        <title>Complete Genome Sequences of Two Rhodococcus sp. Strains with Large and Linear Chromosomes, Isolated from Apple Rhizosphere.</title>
        <authorList>
            <person name="Benning S."/>
            <person name="Brugnone N."/>
            <person name="Siani R."/>
            <person name="Kublik S."/>
            <person name="Schloter M."/>
            <person name="Rad V."/>
        </authorList>
    </citation>
    <scope>NUCLEOTIDE SEQUENCE [LARGE SCALE GENOMIC DNA]</scope>
    <source>
        <strain evidence="4 5">R79</strain>
    </source>
</reference>
<dbReference type="Gene3D" id="1.10.150.130">
    <property type="match status" value="1"/>
</dbReference>
<dbReference type="InterPro" id="IPR011010">
    <property type="entry name" value="DNA_brk_join_enz"/>
</dbReference>
<keyword evidence="5" id="KW-1185">Reference proteome</keyword>